<name>A0A0C3B777_PILCF</name>
<dbReference type="Proteomes" id="UP000054166">
    <property type="component" value="Unassembled WGS sequence"/>
</dbReference>
<protein>
    <submittedName>
        <fullName evidence="3">Uncharacterized protein</fullName>
    </submittedName>
</protein>
<reference evidence="4" key="2">
    <citation type="submission" date="2015-01" db="EMBL/GenBank/DDBJ databases">
        <title>Evolutionary Origins and Diversification of the Mycorrhizal Mutualists.</title>
        <authorList>
            <consortium name="DOE Joint Genome Institute"/>
            <consortium name="Mycorrhizal Genomics Consortium"/>
            <person name="Kohler A."/>
            <person name="Kuo A."/>
            <person name="Nagy L.G."/>
            <person name="Floudas D."/>
            <person name="Copeland A."/>
            <person name="Barry K.W."/>
            <person name="Cichocki N."/>
            <person name="Veneault-Fourrey C."/>
            <person name="LaButti K."/>
            <person name="Lindquist E.A."/>
            <person name="Lipzen A."/>
            <person name="Lundell T."/>
            <person name="Morin E."/>
            <person name="Murat C."/>
            <person name="Riley R."/>
            <person name="Ohm R."/>
            <person name="Sun H."/>
            <person name="Tunlid A."/>
            <person name="Henrissat B."/>
            <person name="Grigoriev I.V."/>
            <person name="Hibbett D.S."/>
            <person name="Martin F."/>
        </authorList>
    </citation>
    <scope>NUCLEOTIDE SEQUENCE [LARGE SCALE GENOMIC DNA]</scope>
    <source>
        <strain evidence="4">F 1598</strain>
    </source>
</reference>
<evidence type="ECO:0000259" key="1">
    <source>
        <dbReference type="Pfam" id="PF14214"/>
    </source>
</evidence>
<proteinExistence type="predicted"/>
<feature type="domain" description="DUF6570" evidence="2">
    <location>
        <begin position="1"/>
        <end position="57"/>
    </location>
</feature>
<evidence type="ECO:0000313" key="3">
    <source>
        <dbReference type="EMBL" id="KIM73162.1"/>
    </source>
</evidence>
<dbReference type="OrthoDB" id="432234at2759"/>
<dbReference type="EMBL" id="KN833091">
    <property type="protein sequence ID" value="KIM73162.1"/>
    <property type="molecule type" value="Genomic_DNA"/>
</dbReference>
<gene>
    <name evidence="3" type="ORF">PILCRDRAFT_81367</name>
</gene>
<reference evidence="3 4" key="1">
    <citation type="submission" date="2014-04" db="EMBL/GenBank/DDBJ databases">
        <authorList>
            <consortium name="DOE Joint Genome Institute"/>
            <person name="Kuo A."/>
            <person name="Tarkka M."/>
            <person name="Buscot F."/>
            <person name="Kohler A."/>
            <person name="Nagy L.G."/>
            <person name="Floudas D."/>
            <person name="Copeland A."/>
            <person name="Barry K.W."/>
            <person name="Cichocki N."/>
            <person name="Veneault-Fourrey C."/>
            <person name="LaButti K."/>
            <person name="Lindquist E.A."/>
            <person name="Lipzen A."/>
            <person name="Lundell T."/>
            <person name="Morin E."/>
            <person name="Murat C."/>
            <person name="Sun H."/>
            <person name="Tunlid A."/>
            <person name="Henrissat B."/>
            <person name="Grigoriev I.V."/>
            <person name="Hibbett D.S."/>
            <person name="Martin F."/>
            <person name="Nordberg H.P."/>
            <person name="Cantor M.N."/>
            <person name="Hua S.X."/>
        </authorList>
    </citation>
    <scope>NUCLEOTIDE SEQUENCE [LARGE SCALE GENOMIC DNA]</scope>
    <source>
        <strain evidence="3 4">F 1598</strain>
    </source>
</reference>
<feature type="non-terminal residue" evidence="3">
    <location>
        <position position="326"/>
    </location>
</feature>
<keyword evidence="4" id="KW-1185">Reference proteome</keyword>
<dbReference type="InterPro" id="IPR025476">
    <property type="entry name" value="Helitron_helicase-like"/>
</dbReference>
<sequence length="326" mass="37697">MPPSAREFADTVCAIFVGHEKPSHLNIRQMHPMLVQKSRVWKMADFLLTHNQFYEKSTAFKGFSQENLDSLFHVDDKHSDEAVLFCMEIGHIPWNEAIEGATADYTPCNEMPYEHAVSDQLVMENIGFTSGDETPESYLAMKSRALTHCLEGGSYISSQSRSRYVPDFDNPHLLSWAFPHLDPWGLGGFHNENRKKKLTLDEQLSHLLMTEDSRFERDSDFAFVYYNIKQKKSVYENVRYKVPIGRHEEIIRELLDVDVRDLDDLQRKFKTDLLYRPVNDNETSIVNLLAKVNLVSRKLPGTTGYKLGLRNEIRSLINYRGTPTLF</sequence>
<dbReference type="Pfam" id="PF14214">
    <property type="entry name" value="Helitron_like_N"/>
    <property type="match status" value="1"/>
</dbReference>
<organism evidence="3 4">
    <name type="scientific">Piloderma croceum (strain F 1598)</name>
    <dbReference type="NCBI Taxonomy" id="765440"/>
    <lineage>
        <taxon>Eukaryota</taxon>
        <taxon>Fungi</taxon>
        <taxon>Dikarya</taxon>
        <taxon>Basidiomycota</taxon>
        <taxon>Agaricomycotina</taxon>
        <taxon>Agaricomycetes</taxon>
        <taxon>Agaricomycetidae</taxon>
        <taxon>Atheliales</taxon>
        <taxon>Atheliaceae</taxon>
        <taxon>Piloderma</taxon>
    </lineage>
</organism>
<evidence type="ECO:0000313" key="4">
    <source>
        <dbReference type="Proteomes" id="UP000054166"/>
    </source>
</evidence>
<accession>A0A0C3B777</accession>
<dbReference type="Pfam" id="PF20209">
    <property type="entry name" value="DUF6570"/>
    <property type="match status" value="1"/>
</dbReference>
<feature type="domain" description="Helitron helicase-like" evidence="1">
    <location>
        <begin position="205"/>
        <end position="326"/>
    </location>
</feature>
<dbReference type="InterPro" id="IPR046700">
    <property type="entry name" value="DUF6570"/>
</dbReference>
<dbReference type="InParanoid" id="A0A0C3B777"/>
<dbReference type="AlphaFoldDB" id="A0A0C3B777"/>
<evidence type="ECO:0000259" key="2">
    <source>
        <dbReference type="Pfam" id="PF20209"/>
    </source>
</evidence>
<dbReference type="STRING" id="765440.A0A0C3B777"/>
<dbReference type="HOGENOM" id="CLU_030626_1_0_1"/>